<organism evidence="2 3">
    <name type="scientific">Triparma strigata</name>
    <dbReference type="NCBI Taxonomy" id="1606541"/>
    <lineage>
        <taxon>Eukaryota</taxon>
        <taxon>Sar</taxon>
        <taxon>Stramenopiles</taxon>
        <taxon>Ochrophyta</taxon>
        <taxon>Bolidophyceae</taxon>
        <taxon>Parmales</taxon>
        <taxon>Triparmaceae</taxon>
        <taxon>Triparma</taxon>
    </lineage>
</organism>
<name>A0A9W7BD61_9STRA</name>
<sequence length="138" mass="15572">MSSCPKLPIPERFLPLYGLVSTLCFLTQTVSLCLSLFTDVLHPYQIVIDCLTLTFHFAIGTIGMWVEIKKVAWVEIWCPFLHTYGGKGLLHFLFFILIGGGYGPWYDILLSIPIAFATFLFFYKHFEAGAGVEAITIK</sequence>
<evidence type="ECO:0000313" key="2">
    <source>
        <dbReference type="EMBL" id="GMH84593.1"/>
    </source>
</evidence>
<proteinExistence type="predicted"/>
<feature type="transmembrane region" description="Helical" evidence="1">
    <location>
        <begin position="104"/>
        <end position="123"/>
    </location>
</feature>
<keyword evidence="1" id="KW-0472">Membrane</keyword>
<comment type="caution">
    <text evidence="2">The sequence shown here is derived from an EMBL/GenBank/DDBJ whole genome shotgun (WGS) entry which is preliminary data.</text>
</comment>
<feature type="transmembrane region" description="Helical" evidence="1">
    <location>
        <begin position="44"/>
        <end position="66"/>
    </location>
</feature>
<feature type="transmembrane region" description="Helical" evidence="1">
    <location>
        <begin position="16"/>
        <end position="38"/>
    </location>
</feature>
<keyword evidence="1" id="KW-0812">Transmembrane</keyword>
<protein>
    <submittedName>
        <fullName evidence="2">Uncharacterized protein</fullName>
    </submittedName>
</protein>
<accession>A0A9W7BD61</accession>
<dbReference type="AlphaFoldDB" id="A0A9W7BD61"/>
<evidence type="ECO:0000256" key="1">
    <source>
        <dbReference type="SAM" id="Phobius"/>
    </source>
</evidence>
<keyword evidence="3" id="KW-1185">Reference proteome</keyword>
<feature type="transmembrane region" description="Helical" evidence="1">
    <location>
        <begin position="78"/>
        <end position="98"/>
    </location>
</feature>
<gene>
    <name evidence="2" type="ORF">TrST_g799</name>
</gene>
<reference evidence="3" key="1">
    <citation type="journal article" date="2023" name="Commun. Biol.">
        <title>Genome analysis of Parmales, the sister group of diatoms, reveals the evolutionary specialization of diatoms from phago-mixotrophs to photoautotrophs.</title>
        <authorList>
            <person name="Ban H."/>
            <person name="Sato S."/>
            <person name="Yoshikawa S."/>
            <person name="Yamada K."/>
            <person name="Nakamura Y."/>
            <person name="Ichinomiya M."/>
            <person name="Sato N."/>
            <person name="Blanc-Mathieu R."/>
            <person name="Endo H."/>
            <person name="Kuwata A."/>
            <person name="Ogata H."/>
        </authorList>
    </citation>
    <scope>NUCLEOTIDE SEQUENCE [LARGE SCALE GENOMIC DNA]</scope>
    <source>
        <strain evidence="3">NIES 3701</strain>
    </source>
</reference>
<evidence type="ECO:0000313" key="3">
    <source>
        <dbReference type="Proteomes" id="UP001165085"/>
    </source>
</evidence>
<dbReference type="EMBL" id="BRXY01000295">
    <property type="protein sequence ID" value="GMH84593.1"/>
    <property type="molecule type" value="Genomic_DNA"/>
</dbReference>
<keyword evidence="1" id="KW-1133">Transmembrane helix</keyword>
<dbReference type="Proteomes" id="UP001165085">
    <property type="component" value="Unassembled WGS sequence"/>
</dbReference>
<dbReference type="OrthoDB" id="10300638at2759"/>